<feature type="compositionally biased region" description="Low complexity" evidence="1">
    <location>
        <begin position="1132"/>
        <end position="1141"/>
    </location>
</feature>
<feature type="compositionally biased region" description="Polar residues" evidence="1">
    <location>
        <begin position="502"/>
        <end position="518"/>
    </location>
</feature>
<feature type="region of interest" description="Disordered" evidence="1">
    <location>
        <begin position="305"/>
        <end position="327"/>
    </location>
</feature>
<feature type="region of interest" description="Disordered" evidence="1">
    <location>
        <begin position="1"/>
        <end position="43"/>
    </location>
</feature>
<feature type="compositionally biased region" description="Pro residues" evidence="1">
    <location>
        <begin position="1198"/>
        <end position="1213"/>
    </location>
</feature>
<evidence type="ECO:0000256" key="1">
    <source>
        <dbReference type="SAM" id="MobiDB-lite"/>
    </source>
</evidence>
<protein>
    <submittedName>
        <fullName evidence="2">Uncharacterized protein</fullName>
    </submittedName>
</protein>
<name>A0ABT9D6R4_9CELL</name>
<proteinExistence type="predicted"/>
<comment type="caution">
    <text evidence="2">The sequence shown here is derived from an EMBL/GenBank/DDBJ whole genome shotgun (WGS) entry which is preliminary data.</text>
</comment>
<feature type="compositionally biased region" description="Low complexity" evidence="1">
    <location>
        <begin position="305"/>
        <end position="319"/>
    </location>
</feature>
<dbReference type="EMBL" id="JAUQYP010000001">
    <property type="protein sequence ID" value="MDO8105864.1"/>
    <property type="molecule type" value="Genomic_DNA"/>
</dbReference>
<keyword evidence="3" id="KW-1185">Reference proteome</keyword>
<dbReference type="RefSeq" id="WP_304599565.1">
    <property type="nucleotide sequence ID" value="NZ_JAUQYP010000001.1"/>
</dbReference>
<feature type="region of interest" description="Disordered" evidence="1">
    <location>
        <begin position="1132"/>
        <end position="1219"/>
    </location>
</feature>
<evidence type="ECO:0000313" key="3">
    <source>
        <dbReference type="Proteomes" id="UP001232536"/>
    </source>
</evidence>
<reference evidence="2 3" key="1">
    <citation type="submission" date="2023-07" db="EMBL/GenBank/DDBJ databases">
        <title>Description of novel actinomycetes strains, isolated from tidal flat sediment.</title>
        <authorList>
            <person name="Lu C."/>
        </authorList>
    </citation>
    <scope>NUCLEOTIDE SEQUENCE [LARGE SCALE GENOMIC DNA]</scope>
    <source>
        <strain evidence="2 3">SYSU T00b441</strain>
    </source>
</reference>
<feature type="region of interest" description="Disordered" evidence="1">
    <location>
        <begin position="482"/>
        <end position="530"/>
    </location>
</feature>
<accession>A0ABT9D6R4</accession>
<evidence type="ECO:0000313" key="2">
    <source>
        <dbReference type="EMBL" id="MDO8105864.1"/>
    </source>
</evidence>
<feature type="compositionally biased region" description="Low complexity" evidence="1">
    <location>
        <begin position="12"/>
        <end position="39"/>
    </location>
</feature>
<sequence length="1219" mass="126673">MATTPGQPVPAPMAAAPERASASTHTAAFGTTDATTGTGSVPDRVRSAIGARARIPLTVDPLGLRPELRAQFFDTRAKAVANLFTGMAQVHADLGTLVADLAVPTAPANLIAVLVQPDGSPVGPVQIQFDPATLQHKAPVVSVVNERDGGFRLPLPAGMRLPTTASLHLVVHGGSGGSVTVDVPAAEIAANGVAGTIRLGQFVTPLPVSILASLQQLVAPAPTSEPPPKPTTTPALPVVSIGDGDSCLLSYGANASVDRFRYGVFFRLVEPRASIVSQARPVPTAGGFTFLPFYATELVRADQPAVAPAQPEAPARPGALPQVPPADPDPGSVTYVDRVPVEQPISVDGFRDQVMGLTEDGTYTADELRPMAGTLGIGYVLHLSQQWTLQGLALGDLVYSLPLAPGEQQQVAVFERTDTARVTESEFFTQEEAQHQRALSDTSTHATFESAFEEAIHGSSHFDTHSSSKSWGASIIIVSGGGGSSSASGSSSQTLEGHRQTTQEAAQQTHSAAENQASARRRAARTGMRVATATESQELTTRVITNHNHTRALTMQYWEVQRLYDVTTGIDGLTLAVLVPLQVVRFMPPGQPVHLTSPSQVDSRAKILQRYEAILKHADVLGQALPRRYQHGLQMLTGFAADPLAAVSSAGAAAQDIIQVTVTGSFLDTEDVWLRVVTDRGTRIGPVKLTNPAPPPPAETFESKDQLVDWLMNERRNSAVALSGAVALPPSMNRSNVVGFELSRAFASLSYPLLTQEVATLKSLEGLFGGTSWIDQALESKLSAASARRQTVVLTPADLERAVGGPHLTWFSAAVEELADGSPTGAANEEYANQPLSGVELPQQTYPVPARQLAPVLRYDEVLEIEKMAGHVARNTLTYSHAVWASMDDLERAVLLEAYTIGVPPDGVEDATQMVPLLNCVQNRVLGFFGNSMILPFIIPQSLSGRMVGGQAVDPIALHDALLAYQKATFSPPHSTIALPTRGVLAEAVLGTCPSAEKIDLRRFWNWQDSPADTAPTISPVTLPTGAENQAGGLTAPSNLTNLPSLINNVLTAPTPDTSLLSALSQAAAGQKDFASSLTGASELAGLVTNAQNTANLARADALKTTKELNAQAMATVGNILGGIYGGNPTAGSSAAAAVSGKGDGGPAPSPSTSKGTAKPPDASGGGKVTATGSPGSNGGTPSPSGGTPSPSGGTPSGGPPGPPTGNPSPSPTQPSREG</sequence>
<dbReference type="Proteomes" id="UP001232536">
    <property type="component" value="Unassembled WGS sequence"/>
</dbReference>
<feature type="compositionally biased region" description="Low complexity" evidence="1">
    <location>
        <begin position="1172"/>
        <end position="1194"/>
    </location>
</feature>
<gene>
    <name evidence="2" type="ORF">Q6348_01475</name>
</gene>
<organism evidence="2 3">
    <name type="scientific">Actinotalea lenta</name>
    <dbReference type="NCBI Taxonomy" id="3064654"/>
    <lineage>
        <taxon>Bacteria</taxon>
        <taxon>Bacillati</taxon>
        <taxon>Actinomycetota</taxon>
        <taxon>Actinomycetes</taxon>
        <taxon>Micrococcales</taxon>
        <taxon>Cellulomonadaceae</taxon>
        <taxon>Actinotalea</taxon>
    </lineage>
</organism>